<name>J3MPC2_ORYBR</name>
<accession>J3MPC2</accession>
<evidence type="ECO:0000259" key="1">
    <source>
        <dbReference type="Pfam" id="PF00646"/>
    </source>
</evidence>
<dbReference type="OMA" id="RNDDEDW"/>
<dbReference type="InterPro" id="IPR005174">
    <property type="entry name" value="KIB1-4_b-propeller"/>
</dbReference>
<organism evidence="3">
    <name type="scientific">Oryza brachyantha</name>
    <name type="common">malo sina</name>
    <dbReference type="NCBI Taxonomy" id="4533"/>
    <lineage>
        <taxon>Eukaryota</taxon>
        <taxon>Viridiplantae</taxon>
        <taxon>Streptophyta</taxon>
        <taxon>Embryophyta</taxon>
        <taxon>Tracheophyta</taxon>
        <taxon>Spermatophyta</taxon>
        <taxon>Magnoliopsida</taxon>
        <taxon>Liliopsida</taxon>
        <taxon>Poales</taxon>
        <taxon>Poaceae</taxon>
        <taxon>BOP clade</taxon>
        <taxon>Oryzoideae</taxon>
        <taxon>Oryzeae</taxon>
        <taxon>Oryzinae</taxon>
        <taxon>Oryza</taxon>
    </lineage>
</organism>
<proteinExistence type="predicted"/>
<sequence>MGGKDEFGSKAWAVQFNGTHERFTDNAGNVHEASVPAAAQGKRCIGRHGEWSLMLDVLTNECFLLASTWQTQTQMIPLPPLPHPPRLDLIFNCAISSQEDSRTVMLGVCRDRSLLYCHPNDTHWSRLPIDDDELDGGIFGYQGKIYALGIEFLLVVDAASSPPVVERSSIELPTPTPSNSAYRAYVVESCGDLFLVRSYLFGILCDVVGLEVYRWNPSQDAWHPVHSIGDRTFFLGRNCSVISSATRAGTQPNCIHLLRPFCDGIGLYTVSLDDMTISLNRLEEFDDDEEEEEDQNAVFWAIPIWSMHQQEAVQMPLSPHSFLQKKSNSISQINSLPQVNKKKEQLKNEEGHDKNIVCLSKELAQWSDLCTDLLELLVSKISFIDFLHLKAVCKQWRSLSSRIIQDSKILPLLLTTQPGRNDTLEVFDMVSKSKYSINVSIPPPASEDDTGASQILHFAKNGWLVLSRGNRSFFLVNPLKNSSDDNVIVLPPMDSLDFKGITFSSVPESPDFVVLAVESVPNGTLTTVKTWRIGDKDWQEVCFENDVPFYMASHNPVFFQGEFYCLDVNARLGAINADTMDWSDLDELHPIGDDGELLSYEYRYSHLMEWKGELVLLFMDCGAQDVSMSMFKLDQSQMTWSVLDDLKDGVVFSDRKNVVARSPPPGEDHLCNKIFVPNFTETGRRDHAFYCLEKKQYVPCLYGLKEPINALWFEPNLDYLH</sequence>
<dbReference type="Pfam" id="PF03478">
    <property type="entry name" value="Beta-prop_KIB1-4"/>
    <property type="match status" value="2"/>
</dbReference>
<feature type="domain" description="KIB1-4 beta-propeller" evidence="2">
    <location>
        <begin position="28"/>
        <end position="263"/>
    </location>
</feature>
<dbReference type="Pfam" id="PF00646">
    <property type="entry name" value="F-box"/>
    <property type="match status" value="1"/>
</dbReference>
<evidence type="ECO:0008006" key="5">
    <source>
        <dbReference type="Google" id="ProtNLM"/>
    </source>
</evidence>
<evidence type="ECO:0000259" key="2">
    <source>
        <dbReference type="Pfam" id="PF03478"/>
    </source>
</evidence>
<dbReference type="STRING" id="4533.J3MPC2"/>
<dbReference type="AlphaFoldDB" id="J3MPC2"/>
<dbReference type="HOGENOM" id="CLU_026671_0_0_1"/>
<feature type="domain" description="KIB1-4 beta-propeller" evidence="2">
    <location>
        <begin position="451"/>
        <end position="663"/>
    </location>
</feature>
<evidence type="ECO:0000313" key="3">
    <source>
        <dbReference type="EnsemblPlants" id="OB07G32540.1"/>
    </source>
</evidence>
<dbReference type="Proteomes" id="UP000006038">
    <property type="component" value="Chromosome 7"/>
</dbReference>
<feature type="domain" description="F-box" evidence="1">
    <location>
        <begin position="366"/>
        <end position="401"/>
    </location>
</feature>
<reference evidence="3" key="1">
    <citation type="journal article" date="2013" name="Nat. Commun.">
        <title>Whole-genome sequencing of Oryza brachyantha reveals mechanisms underlying Oryza genome evolution.</title>
        <authorList>
            <person name="Chen J."/>
            <person name="Huang Q."/>
            <person name="Gao D."/>
            <person name="Wang J."/>
            <person name="Lang Y."/>
            <person name="Liu T."/>
            <person name="Li B."/>
            <person name="Bai Z."/>
            <person name="Luis Goicoechea J."/>
            <person name="Liang C."/>
            <person name="Chen C."/>
            <person name="Zhang W."/>
            <person name="Sun S."/>
            <person name="Liao Y."/>
            <person name="Zhang X."/>
            <person name="Yang L."/>
            <person name="Song C."/>
            <person name="Wang M."/>
            <person name="Shi J."/>
            <person name="Liu G."/>
            <person name="Liu J."/>
            <person name="Zhou H."/>
            <person name="Zhou W."/>
            <person name="Yu Q."/>
            <person name="An N."/>
            <person name="Chen Y."/>
            <person name="Cai Q."/>
            <person name="Wang B."/>
            <person name="Liu B."/>
            <person name="Min J."/>
            <person name="Huang Y."/>
            <person name="Wu H."/>
            <person name="Li Z."/>
            <person name="Zhang Y."/>
            <person name="Yin Y."/>
            <person name="Song W."/>
            <person name="Jiang J."/>
            <person name="Jackson S.A."/>
            <person name="Wing R.A."/>
            <person name="Wang J."/>
            <person name="Chen M."/>
        </authorList>
    </citation>
    <scope>NUCLEOTIDE SEQUENCE [LARGE SCALE GENOMIC DNA]</scope>
    <source>
        <strain evidence="3">cv. IRGC 101232</strain>
    </source>
</reference>
<evidence type="ECO:0000313" key="4">
    <source>
        <dbReference type="Proteomes" id="UP000006038"/>
    </source>
</evidence>
<reference evidence="3" key="2">
    <citation type="submission" date="2013-04" db="UniProtKB">
        <authorList>
            <consortium name="EnsemblPlants"/>
        </authorList>
    </citation>
    <scope>IDENTIFICATION</scope>
</reference>
<dbReference type="Gramene" id="OB07G32540.1">
    <property type="protein sequence ID" value="OB07G32540.1"/>
    <property type="gene ID" value="OB07G32540"/>
</dbReference>
<dbReference type="EnsemblPlants" id="OB07G32540.1">
    <property type="protein sequence ID" value="OB07G32540.1"/>
    <property type="gene ID" value="OB07G32540"/>
</dbReference>
<dbReference type="CDD" id="cd09917">
    <property type="entry name" value="F-box_SF"/>
    <property type="match status" value="1"/>
</dbReference>
<dbReference type="InterPro" id="IPR001810">
    <property type="entry name" value="F-box_dom"/>
</dbReference>
<dbReference type="PANTHER" id="PTHR33127:SF90">
    <property type="entry name" value="F-BOX DOMAIN-CONTAINING PROTEIN"/>
    <property type="match status" value="1"/>
</dbReference>
<dbReference type="PANTHER" id="PTHR33127">
    <property type="entry name" value="TRANSMEMBRANE PROTEIN"/>
    <property type="match status" value="1"/>
</dbReference>
<protein>
    <recommendedName>
        <fullName evidence="5">DUF295 domain-containing protein</fullName>
    </recommendedName>
</protein>
<keyword evidence="4" id="KW-1185">Reference proteome</keyword>
<dbReference type="eggNOG" id="ENOG502RRSR">
    <property type="taxonomic scope" value="Eukaryota"/>
</dbReference>